<feature type="transmembrane region" description="Helical" evidence="2">
    <location>
        <begin position="19"/>
        <end position="39"/>
    </location>
</feature>
<reference evidence="3" key="1">
    <citation type="submission" date="2023-10" db="EMBL/GenBank/DDBJ databases">
        <authorList>
            <person name="Chen Y."/>
            <person name="Shah S."/>
            <person name="Dougan E. K."/>
            <person name="Thang M."/>
            <person name="Chan C."/>
        </authorList>
    </citation>
    <scope>NUCLEOTIDE SEQUENCE [LARGE SCALE GENOMIC DNA]</scope>
</reference>
<evidence type="ECO:0008006" key="5">
    <source>
        <dbReference type="Google" id="ProtNLM"/>
    </source>
</evidence>
<keyword evidence="2" id="KW-1133">Transmembrane helix</keyword>
<accession>A0ABN9RUP4</accession>
<name>A0ABN9RUP4_9DINO</name>
<feature type="transmembrane region" description="Helical" evidence="2">
    <location>
        <begin position="45"/>
        <end position="69"/>
    </location>
</feature>
<evidence type="ECO:0000256" key="2">
    <source>
        <dbReference type="SAM" id="Phobius"/>
    </source>
</evidence>
<gene>
    <name evidence="3" type="ORF">PCOR1329_LOCUS22277</name>
</gene>
<organism evidence="3 4">
    <name type="scientific">Prorocentrum cordatum</name>
    <dbReference type="NCBI Taxonomy" id="2364126"/>
    <lineage>
        <taxon>Eukaryota</taxon>
        <taxon>Sar</taxon>
        <taxon>Alveolata</taxon>
        <taxon>Dinophyceae</taxon>
        <taxon>Prorocentrales</taxon>
        <taxon>Prorocentraceae</taxon>
        <taxon>Prorocentrum</taxon>
    </lineage>
</organism>
<evidence type="ECO:0000313" key="3">
    <source>
        <dbReference type="EMBL" id="CAK0820718.1"/>
    </source>
</evidence>
<sequence length="158" mass="16757">MGDSSVDPDHHRHSSPYELFGHVGAIIIASFASSTSTSWENARALLVPLLAILLIFLLLVICCLTSLVLREAGLIRKARKEDDARQPALSESDKVVFAEMDADGDGVIRPPNPGAPRDQGPRDRTGRLGGGSLEGIPGEPPEVGYASGPPPRAIRTGQ</sequence>
<feature type="region of interest" description="Disordered" evidence="1">
    <location>
        <begin position="100"/>
        <end position="158"/>
    </location>
</feature>
<keyword evidence="2" id="KW-0472">Membrane</keyword>
<comment type="caution">
    <text evidence="3">The sequence shown here is derived from an EMBL/GenBank/DDBJ whole genome shotgun (WGS) entry which is preliminary data.</text>
</comment>
<keyword evidence="4" id="KW-1185">Reference proteome</keyword>
<dbReference type="EMBL" id="CAUYUJ010007430">
    <property type="protein sequence ID" value="CAK0820718.1"/>
    <property type="molecule type" value="Genomic_DNA"/>
</dbReference>
<evidence type="ECO:0000313" key="4">
    <source>
        <dbReference type="Proteomes" id="UP001189429"/>
    </source>
</evidence>
<keyword evidence="2" id="KW-0812">Transmembrane</keyword>
<dbReference type="Proteomes" id="UP001189429">
    <property type="component" value="Unassembled WGS sequence"/>
</dbReference>
<protein>
    <recommendedName>
        <fullName evidence="5">EF-hand domain-containing protein</fullName>
    </recommendedName>
</protein>
<proteinExistence type="predicted"/>
<evidence type="ECO:0000256" key="1">
    <source>
        <dbReference type="SAM" id="MobiDB-lite"/>
    </source>
</evidence>